<dbReference type="InterPro" id="IPR003346">
    <property type="entry name" value="Transposase_20"/>
</dbReference>
<sequence>MIRGVQSFEAKNGPLIDTQGGLKMNYTQNQKISQITPSTLVIGIDIAKDKHVARAQDDRGIEFGKRLIFENRIHGFDSLLEWVERHQKQNAKNHVIFGVEPTGHYWLNLAYFLTAKGYDFVLVNPMHVKKSKELDDNSPTKNDTKDAKVIAQLIKDGRYSVPNLLDGIYAELREGVKVRDQLIQQLMITEGRIQNVIQRYFPEFFDVFKDWEGKAALCTLKLFPFPSQIIEMEPNEVLSKWKPFIQRGVGIKRATKLVETAKKSIGIKIGIEFAKHEIDFLIRQYELYKEQLEQLDNQIETLLTTIPGTKQMIDINGLGVATVAQLFAEVGDISKYSHPQQLVNLAGLSLREHSSGKFKGQTRITKRGRSGLRRALYLAIRPLVAHNETFKALHHYYTKRSERPLKKQQSLIALCCKLLRVLFVIGQKQCGFDGSKLLQGLPQINTLQAA</sequence>
<evidence type="ECO:0000256" key="1">
    <source>
        <dbReference type="SAM" id="Coils"/>
    </source>
</evidence>
<dbReference type="PANTHER" id="PTHR33055:SF13">
    <property type="entry name" value="TRANSPOSASE"/>
    <property type="match status" value="1"/>
</dbReference>
<dbReference type="Pfam" id="PF01548">
    <property type="entry name" value="DEDD_Tnp_IS110"/>
    <property type="match status" value="1"/>
</dbReference>
<dbReference type="Pfam" id="PF02371">
    <property type="entry name" value="Transposase_20"/>
    <property type="match status" value="1"/>
</dbReference>
<reference evidence="4 6" key="1">
    <citation type="submission" date="2014-04" db="EMBL/GenBank/DDBJ databases">
        <title>Draft genome sequence of Bacillus azotoformans MEV2011, a (co-) denitrifying strain unable to grow in the presence of oxygen.</title>
        <authorList>
            <person name="Nielsen M."/>
            <person name="Schreiber L."/>
            <person name="Finster K."/>
            <person name="Schramm A."/>
        </authorList>
    </citation>
    <scope>NUCLEOTIDE SEQUENCE [LARGE SCALE GENOMIC DNA]</scope>
    <source>
        <strain evidence="4 6">MEV2011</strain>
    </source>
</reference>
<dbReference type="GO" id="GO:0003677">
    <property type="term" value="F:DNA binding"/>
    <property type="evidence" value="ECO:0007669"/>
    <property type="project" value="InterPro"/>
</dbReference>
<name>A0A072NJY7_SCHAZ</name>
<dbReference type="GO" id="GO:0006313">
    <property type="term" value="P:DNA transposition"/>
    <property type="evidence" value="ECO:0007669"/>
    <property type="project" value="InterPro"/>
</dbReference>
<dbReference type="NCBIfam" id="NF033542">
    <property type="entry name" value="transpos_IS110"/>
    <property type="match status" value="1"/>
</dbReference>
<evidence type="ECO:0000313" key="5">
    <source>
        <dbReference type="EMBL" id="KEF38781.1"/>
    </source>
</evidence>
<evidence type="ECO:0000313" key="4">
    <source>
        <dbReference type="EMBL" id="KEF37223.1"/>
    </source>
</evidence>
<feature type="domain" description="Transposase IS116/IS110/IS902 C-terminal" evidence="3">
    <location>
        <begin position="314"/>
        <end position="394"/>
    </location>
</feature>
<dbReference type="AlphaFoldDB" id="A0A072NJY7"/>
<keyword evidence="1" id="KW-0175">Coiled coil</keyword>
<dbReference type="InterPro" id="IPR002525">
    <property type="entry name" value="Transp_IS110-like_N"/>
</dbReference>
<protein>
    <submittedName>
        <fullName evidence="4">Transposase</fullName>
    </submittedName>
</protein>
<dbReference type="PANTHER" id="PTHR33055">
    <property type="entry name" value="TRANSPOSASE FOR INSERTION SEQUENCE ELEMENT IS1111A"/>
    <property type="match status" value="1"/>
</dbReference>
<dbReference type="PATRIC" id="fig|1348973.3.peg.1942"/>
<organism evidence="4 6">
    <name type="scientific">Schinkia azotoformans MEV2011</name>
    <dbReference type="NCBI Taxonomy" id="1348973"/>
    <lineage>
        <taxon>Bacteria</taxon>
        <taxon>Bacillati</taxon>
        <taxon>Bacillota</taxon>
        <taxon>Bacilli</taxon>
        <taxon>Bacillales</taxon>
        <taxon>Bacillaceae</taxon>
        <taxon>Calidifontibacillus/Schinkia group</taxon>
        <taxon>Schinkia</taxon>
    </lineage>
</organism>
<gene>
    <name evidence="5" type="ORF">M670_01995</name>
    <name evidence="4" type="ORF">M670_03469</name>
</gene>
<feature type="domain" description="Transposase IS110-like N-terminal" evidence="2">
    <location>
        <begin position="42"/>
        <end position="202"/>
    </location>
</feature>
<dbReference type="GO" id="GO:0004803">
    <property type="term" value="F:transposase activity"/>
    <property type="evidence" value="ECO:0007669"/>
    <property type="project" value="InterPro"/>
</dbReference>
<evidence type="ECO:0000313" key="6">
    <source>
        <dbReference type="Proteomes" id="UP000027936"/>
    </source>
</evidence>
<evidence type="ECO:0000259" key="2">
    <source>
        <dbReference type="Pfam" id="PF01548"/>
    </source>
</evidence>
<proteinExistence type="predicted"/>
<evidence type="ECO:0000259" key="3">
    <source>
        <dbReference type="Pfam" id="PF02371"/>
    </source>
</evidence>
<dbReference type="Proteomes" id="UP000027936">
    <property type="component" value="Unassembled WGS sequence"/>
</dbReference>
<dbReference type="EMBL" id="JJRY01000006">
    <property type="protein sequence ID" value="KEF38781.1"/>
    <property type="molecule type" value="Genomic_DNA"/>
</dbReference>
<accession>A0A072NJY7</accession>
<dbReference type="InterPro" id="IPR047650">
    <property type="entry name" value="Transpos_IS110"/>
</dbReference>
<feature type="coiled-coil region" evidence="1">
    <location>
        <begin position="271"/>
        <end position="305"/>
    </location>
</feature>
<comment type="caution">
    <text evidence="4">The sequence shown here is derived from an EMBL/GenBank/DDBJ whole genome shotgun (WGS) entry which is preliminary data.</text>
</comment>
<dbReference type="EMBL" id="JJRY01000016">
    <property type="protein sequence ID" value="KEF37223.1"/>
    <property type="molecule type" value="Genomic_DNA"/>
</dbReference>